<sequence>MSPSLSDVNYRPAYPVNHPLDSSIKNFIARFFAISDTPGPALTEHWVDFFRDDATLVMGNDEATGKEGIAIAFSHTMLPLPILKWERCLTSRGTEIWNLRLGMWKTVDARKHTVFKVFPGSFDSIVAMHEAEFMMFGKVAYRLKMAPAPGAERTWGFAFYRVYLQR</sequence>
<protein>
    <submittedName>
        <fullName evidence="1">Uncharacterized protein</fullName>
    </submittedName>
</protein>
<evidence type="ECO:0000313" key="1">
    <source>
        <dbReference type="EMBL" id="KAK0711084.1"/>
    </source>
</evidence>
<name>A0AA40A850_9PEZI</name>
<dbReference type="PANTHER" id="PTHR39401">
    <property type="entry name" value="SNOAL-LIKE DOMAIN-CONTAINING PROTEIN"/>
    <property type="match status" value="1"/>
</dbReference>
<accession>A0AA40A850</accession>
<proteinExistence type="predicted"/>
<comment type="caution">
    <text evidence="1">The sequence shown here is derived from an EMBL/GenBank/DDBJ whole genome shotgun (WGS) entry which is preliminary data.</text>
</comment>
<keyword evidence="2" id="KW-1185">Reference proteome</keyword>
<gene>
    <name evidence="1" type="ORF">B0H67DRAFT_273624</name>
</gene>
<dbReference type="EMBL" id="JAUKUA010000005">
    <property type="protein sequence ID" value="KAK0711084.1"/>
    <property type="molecule type" value="Genomic_DNA"/>
</dbReference>
<dbReference type="Proteomes" id="UP001172102">
    <property type="component" value="Unassembled WGS sequence"/>
</dbReference>
<dbReference type="AlphaFoldDB" id="A0AA40A850"/>
<evidence type="ECO:0000313" key="2">
    <source>
        <dbReference type="Proteomes" id="UP001172102"/>
    </source>
</evidence>
<dbReference type="PANTHER" id="PTHR39401:SF1">
    <property type="entry name" value="SNOAL-LIKE DOMAIN-CONTAINING PROTEIN"/>
    <property type="match status" value="1"/>
</dbReference>
<reference evidence="1" key="1">
    <citation type="submission" date="2023-06" db="EMBL/GenBank/DDBJ databases">
        <title>Genome-scale phylogeny and comparative genomics of the fungal order Sordariales.</title>
        <authorList>
            <consortium name="Lawrence Berkeley National Laboratory"/>
            <person name="Hensen N."/>
            <person name="Bonometti L."/>
            <person name="Westerberg I."/>
            <person name="Brannstrom I.O."/>
            <person name="Guillou S."/>
            <person name="Cros-Aarteil S."/>
            <person name="Calhoun S."/>
            <person name="Haridas S."/>
            <person name="Kuo A."/>
            <person name="Mondo S."/>
            <person name="Pangilinan J."/>
            <person name="Riley R."/>
            <person name="Labutti K."/>
            <person name="Andreopoulos B."/>
            <person name="Lipzen A."/>
            <person name="Chen C."/>
            <person name="Yanf M."/>
            <person name="Daum C."/>
            <person name="Ng V."/>
            <person name="Clum A."/>
            <person name="Steindorff A."/>
            <person name="Ohm R."/>
            <person name="Martin F."/>
            <person name="Silar P."/>
            <person name="Natvig D."/>
            <person name="Lalanne C."/>
            <person name="Gautier V."/>
            <person name="Ament-Velasquez S.L."/>
            <person name="Kruys A."/>
            <person name="Hutchinson M.I."/>
            <person name="Powell A.J."/>
            <person name="Barry K."/>
            <person name="Miller A.N."/>
            <person name="Grigoriev I.V."/>
            <person name="Debuchy R."/>
            <person name="Gladieux P."/>
            <person name="Thoren M.H."/>
            <person name="Johannesson H."/>
        </authorList>
    </citation>
    <scope>NUCLEOTIDE SEQUENCE</scope>
    <source>
        <strain evidence="1">SMH4607-1</strain>
    </source>
</reference>
<organism evidence="1 2">
    <name type="scientific">Lasiosphaeris hirsuta</name>
    <dbReference type="NCBI Taxonomy" id="260670"/>
    <lineage>
        <taxon>Eukaryota</taxon>
        <taxon>Fungi</taxon>
        <taxon>Dikarya</taxon>
        <taxon>Ascomycota</taxon>
        <taxon>Pezizomycotina</taxon>
        <taxon>Sordariomycetes</taxon>
        <taxon>Sordariomycetidae</taxon>
        <taxon>Sordariales</taxon>
        <taxon>Lasiosphaeriaceae</taxon>
        <taxon>Lasiosphaeris</taxon>
    </lineage>
</organism>